<evidence type="ECO:0000313" key="2">
    <source>
        <dbReference type="EMBL" id="ENV72489.1"/>
    </source>
</evidence>
<sequence>MSDMIINIATDFYPRPAGRFSADGEYTGETFRDKVLTPKLEELQSASNGHLIIDFTGVTMAGSSFLEEAFGGLVRKGKFSKDFLQKVLVIRSPRRPIIKDRIETYIKEA</sequence>
<dbReference type="GeneID" id="56339133"/>
<name>N9CPQ0_ACIJO</name>
<proteinExistence type="predicted"/>
<dbReference type="AlphaFoldDB" id="N9CPQ0"/>
<dbReference type="PATRIC" id="fig|1217662.4.peg.1901"/>
<accession>N9CPQ0</accession>
<dbReference type="Pfam" id="PF14213">
    <property type="entry name" value="DUF4325"/>
    <property type="match status" value="1"/>
</dbReference>
<evidence type="ECO:0000313" key="3">
    <source>
        <dbReference type="Proteomes" id="UP000018444"/>
    </source>
</evidence>
<dbReference type="EMBL" id="APPZ01000007">
    <property type="protein sequence ID" value="ENV72489.1"/>
    <property type="molecule type" value="Genomic_DNA"/>
</dbReference>
<organism evidence="2 3">
    <name type="scientific">Acinetobacter johnsonii ANC 3681</name>
    <dbReference type="NCBI Taxonomy" id="1217662"/>
    <lineage>
        <taxon>Bacteria</taxon>
        <taxon>Pseudomonadati</taxon>
        <taxon>Pseudomonadota</taxon>
        <taxon>Gammaproteobacteria</taxon>
        <taxon>Moraxellales</taxon>
        <taxon>Moraxellaceae</taxon>
        <taxon>Acinetobacter</taxon>
    </lineage>
</organism>
<comment type="caution">
    <text evidence="2">The sequence shown here is derived from an EMBL/GenBank/DDBJ whole genome shotgun (WGS) entry which is preliminary data.</text>
</comment>
<reference evidence="2 3" key="1">
    <citation type="submission" date="2013-02" db="EMBL/GenBank/DDBJ databases">
        <title>The Genome Sequence of Acinetobacter johnsonii ANC 3681.</title>
        <authorList>
            <consortium name="The Broad Institute Genome Sequencing Platform"/>
            <consortium name="The Broad Institute Genome Sequencing Center for Infectious Disease"/>
            <person name="Cerqueira G."/>
            <person name="Feldgarden M."/>
            <person name="Courvalin P."/>
            <person name="Perichon B."/>
            <person name="Grillot-Courvalin C."/>
            <person name="Clermont D."/>
            <person name="Rocha E."/>
            <person name="Yoon E.-J."/>
            <person name="Nemec A."/>
            <person name="Walker B."/>
            <person name="Young S.K."/>
            <person name="Zeng Q."/>
            <person name="Gargeya S."/>
            <person name="Fitzgerald M."/>
            <person name="Haas B."/>
            <person name="Abouelleil A."/>
            <person name="Alvarado L."/>
            <person name="Arachchi H.M."/>
            <person name="Berlin A.M."/>
            <person name="Chapman S.B."/>
            <person name="Dewar J."/>
            <person name="Goldberg J."/>
            <person name="Griggs A."/>
            <person name="Gujja S."/>
            <person name="Hansen M."/>
            <person name="Howarth C."/>
            <person name="Imamovic A."/>
            <person name="Larimer J."/>
            <person name="McCowan C."/>
            <person name="Murphy C."/>
            <person name="Neiman D."/>
            <person name="Pearson M."/>
            <person name="Priest M."/>
            <person name="Roberts A."/>
            <person name="Saif S."/>
            <person name="Shea T."/>
            <person name="Sisk P."/>
            <person name="Sykes S."/>
            <person name="Wortman J."/>
            <person name="Nusbaum C."/>
            <person name="Birren B."/>
        </authorList>
    </citation>
    <scope>NUCLEOTIDE SEQUENCE [LARGE SCALE GENOMIC DNA]</scope>
    <source>
        <strain evidence="2 3">ANC 3681</strain>
    </source>
</reference>
<protein>
    <recommendedName>
        <fullName evidence="1">DUF4325 domain-containing protein</fullName>
    </recommendedName>
</protein>
<evidence type="ECO:0000259" key="1">
    <source>
        <dbReference type="Pfam" id="PF14213"/>
    </source>
</evidence>
<dbReference type="HOGENOM" id="CLU_163405_1_0_6"/>
<gene>
    <name evidence="2" type="ORF">F946_01964</name>
</gene>
<dbReference type="Proteomes" id="UP000018444">
    <property type="component" value="Unassembled WGS sequence"/>
</dbReference>
<dbReference type="RefSeq" id="WP_004981725.1">
    <property type="nucleotide sequence ID" value="NZ_KB849705.1"/>
</dbReference>
<dbReference type="InterPro" id="IPR025474">
    <property type="entry name" value="DUF4325"/>
</dbReference>
<feature type="domain" description="DUF4325" evidence="1">
    <location>
        <begin position="28"/>
        <end position="90"/>
    </location>
</feature>